<name>A0A158R3W5_9BILA</name>
<proteinExistence type="predicted"/>
<accession>A0A158R3W5</accession>
<dbReference type="InterPro" id="IPR029063">
    <property type="entry name" value="SAM-dependent_MTases_sf"/>
</dbReference>
<protein>
    <submittedName>
        <fullName evidence="2">PABS domain-containing protein</fullName>
    </submittedName>
</protein>
<dbReference type="InterPro" id="IPR001045">
    <property type="entry name" value="Spermi_synthase"/>
</dbReference>
<dbReference type="AlphaFoldDB" id="A0A158R3W5"/>
<dbReference type="SUPFAM" id="SSF53335">
    <property type="entry name" value="S-adenosyl-L-methionine-dependent methyltransferases"/>
    <property type="match status" value="2"/>
</dbReference>
<evidence type="ECO:0000313" key="1">
    <source>
        <dbReference type="Proteomes" id="UP000046393"/>
    </source>
</evidence>
<dbReference type="PANTHER" id="PTHR11558">
    <property type="entry name" value="SPERMIDINE/SPERMINE SYNTHASE"/>
    <property type="match status" value="1"/>
</dbReference>
<evidence type="ECO:0000313" key="2">
    <source>
        <dbReference type="WBParaSite" id="SMUV_0000051301-mRNA-1"/>
    </source>
</evidence>
<organism evidence="1 2">
    <name type="scientific">Syphacia muris</name>
    <dbReference type="NCBI Taxonomy" id="451379"/>
    <lineage>
        <taxon>Eukaryota</taxon>
        <taxon>Metazoa</taxon>
        <taxon>Ecdysozoa</taxon>
        <taxon>Nematoda</taxon>
        <taxon>Chromadorea</taxon>
        <taxon>Rhabditida</taxon>
        <taxon>Spirurina</taxon>
        <taxon>Oxyuridomorpha</taxon>
        <taxon>Oxyuroidea</taxon>
        <taxon>Oxyuridae</taxon>
        <taxon>Syphacia</taxon>
    </lineage>
</organism>
<dbReference type="GO" id="GO:0004766">
    <property type="term" value="F:spermidine synthase activity"/>
    <property type="evidence" value="ECO:0007669"/>
    <property type="project" value="TreeGrafter"/>
</dbReference>
<dbReference type="Proteomes" id="UP000046393">
    <property type="component" value="Unplaced"/>
</dbReference>
<dbReference type="GO" id="GO:0005829">
    <property type="term" value="C:cytosol"/>
    <property type="evidence" value="ECO:0007669"/>
    <property type="project" value="TreeGrafter"/>
</dbReference>
<dbReference type="STRING" id="451379.A0A158R3W5"/>
<dbReference type="PANTHER" id="PTHR11558:SF11">
    <property type="entry name" value="SPERMIDINE SYNTHASE"/>
    <property type="match status" value="1"/>
</dbReference>
<dbReference type="GO" id="GO:0008295">
    <property type="term" value="P:spermidine biosynthetic process"/>
    <property type="evidence" value="ECO:0007669"/>
    <property type="project" value="TreeGrafter"/>
</dbReference>
<dbReference type="Gene3D" id="3.40.50.150">
    <property type="entry name" value="Vaccinia Virus protein VP39"/>
    <property type="match status" value="2"/>
</dbReference>
<dbReference type="Pfam" id="PF01564">
    <property type="entry name" value="Spermine_synth"/>
    <property type="match status" value="1"/>
</dbReference>
<keyword evidence="1" id="KW-1185">Reference proteome</keyword>
<sequence>MAELSIIDIIASDYKNRLSIFRRIVNLDRDEIFVSEVELVIPENVTEISDTRLLPIDYNKINYAARPLVSPAFASGSLSYNPETHLQILIIGLGGSQINNFLHNAFPMANISNIYLLMDITVIELEQEMVKIARKYFGLQQDATQRVLVMDGKKYLQEAAEMNHKFDAIYIDACPTIFPQEEKIMCPISPFLNPKSITNMRIALKASGHTIVFKRRLLNYKRPDIIISEIDLMKPKDHDQIDLATVDTTQLDVDYSTVHYGLQPLVASAFLASTLHFNDNADKQLTEIGLGGSQINNFFHYRFPNMSIQVIEIEKAIADIARQYFGFKEDKYQRINITDGINYIHNCKSQADVLLVDACPTEYPFDTVQLCPVSNFTQPEILKGIYKCLKEKGSLIIKLLLNSSDVEGEAKKIAATAEKVGFCCMTIEMLNYYNRVLLCKKSNFLERSQNRAEVNAKIEEIKAKLFNTNF</sequence>
<reference evidence="2" key="1">
    <citation type="submission" date="2016-04" db="UniProtKB">
        <authorList>
            <consortium name="WormBaseParasite"/>
        </authorList>
    </citation>
    <scope>IDENTIFICATION</scope>
</reference>
<dbReference type="WBParaSite" id="SMUV_0000051301-mRNA-1">
    <property type="protein sequence ID" value="SMUV_0000051301-mRNA-1"/>
    <property type="gene ID" value="SMUV_0000051301"/>
</dbReference>